<feature type="domain" description="CN hydrolase" evidence="1">
    <location>
        <begin position="1"/>
        <end position="136"/>
    </location>
</feature>
<dbReference type="SUPFAM" id="SSF56317">
    <property type="entry name" value="Carbon-nitrogen hydrolase"/>
    <property type="match status" value="1"/>
</dbReference>
<comment type="caution">
    <text evidence="2">The sequence shown here is derived from an EMBL/GenBank/DDBJ whole genome shotgun (WGS) entry which is preliminary data.</text>
</comment>
<dbReference type="InterPro" id="IPR001279">
    <property type="entry name" value="Metallo-B-lactamas"/>
</dbReference>
<dbReference type="EMBL" id="BSYB01000005">
    <property type="protein sequence ID" value="GMG42568.1"/>
    <property type="molecule type" value="Genomic_DNA"/>
</dbReference>
<organism evidence="2 3">
    <name type="scientific">Aspergillus oryzae var. brunneus</name>
    <dbReference type="NCBI Taxonomy" id="332754"/>
    <lineage>
        <taxon>Eukaryota</taxon>
        <taxon>Fungi</taxon>
        <taxon>Dikarya</taxon>
        <taxon>Ascomycota</taxon>
        <taxon>Pezizomycotina</taxon>
        <taxon>Eurotiomycetes</taxon>
        <taxon>Eurotiomycetidae</taxon>
        <taxon>Eurotiales</taxon>
        <taxon>Aspergillaceae</taxon>
        <taxon>Aspergillus</taxon>
        <taxon>Aspergillus subgen. Circumdati</taxon>
    </lineage>
</organism>
<protein>
    <submittedName>
        <fullName evidence="2">Unnamed protein product</fullName>
    </submittedName>
</protein>
<dbReference type="InterPro" id="IPR003010">
    <property type="entry name" value="C-N_Hydrolase"/>
</dbReference>
<reference evidence="2" key="1">
    <citation type="submission" date="2023-04" db="EMBL/GenBank/DDBJ databases">
        <title>Aspergillus oryzae var. brunneus NBRC 4377.</title>
        <authorList>
            <person name="Ichikawa N."/>
            <person name="Sato H."/>
            <person name="Tonouchi N."/>
        </authorList>
    </citation>
    <scope>NUCLEOTIDE SEQUENCE</scope>
    <source>
        <strain evidence="2">NBRC 4377</strain>
    </source>
</reference>
<keyword evidence="3" id="KW-1185">Reference proteome</keyword>
<dbReference type="Proteomes" id="UP001165189">
    <property type="component" value="Unassembled WGS sequence"/>
</dbReference>
<proteinExistence type="predicted"/>
<evidence type="ECO:0000313" key="3">
    <source>
        <dbReference type="Proteomes" id="UP001165189"/>
    </source>
</evidence>
<evidence type="ECO:0000313" key="2">
    <source>
        <dbReference type="EMBL" id="GMG42568.1"/>
    </source>
</evidence>
<accession>A0ABQ6KCN9</accession>
<sequence>MHLFDMDVPGGMSFHESDTLSAGKKTTTVDLEGYGQIGLGVCYDMRFAELSTIAARQGAFALVYPSAFNTTTGPLHWELLGRARAVDNQQTSYNFIPRESYESLSSLTIHSDYSQEYPFQPNTNDKMAGIQTQLDQGAVPNAISNVCPPGTKFHVLEVGWLECDKGFVIRGGNTSTKSTETGSFVNERCEMPMYCILIDHPHEGLILWETGSGKDYPTVWGPAIADIFARVKYEPRHELRAAVEATGHKLDDIKKIIIGHLHLDHAGGLDEFLHRTDVEVWVHEKELTNAFWSVATGADVGVYLEHYLKLSLYASLSPWLVWMIIAMLLRMLVTLASYTDSFTDFIPVAGWDSSGLVGSRPPIVVQEHTASQAPPTNYQGTGHSWA</sequence>
<dbReference type="PANTHER" id="PTHR23088:SF30">
    <property type="entry name" value="OMEGA-AMIDASE NIT2"/>
    <property type="match status" value="1"/>
</dbReference>
<dbReference type="PROSITE" id="PS50263">
    <property type="entry name" value="CN_HYDROLASE"/>
    <property type="match status" value="1"/>
</dbReference>
<dbReference type="InterPro" id="IPR036526">
    <property type="entry name" value="C-N_Hydrolase_sf"/>
</dbReference>
<dbReference type="Pfam" id="PF00795">
    <property type="entry name" value="CN_hydrolase"/>
    <property type="match status" value="1"/>
</dbReference>
<dbReference type="InterPro" id="IPR036866">
    <property type="entry name" value="RibonucZ/Hydroxyglut_hydro"/>
</dbReference>
<dbReference type="Gene3D" id="3.60.15.10">
    <property type="entry name" value="Ribonuclease Z/Hydroxyacylglutathione hydrolase-like"/>
    <property type="match status" value="1"/>
</dbReference>
<dbReference type="SUPFAM" id="SSF56281">
    <property type="entry name" value="Metallo-hydrolase/oxidoreductase"/>
    <property type="match status" value="1"/>
</dbReference>
<evidence type="ECO:0000259" key="1">
    <source>
        <dbReference type="PROSITE" id="PS50263"/>
    </source>
</evidence>
<dbReference type="PANTHER" id="PTHR23088">
    <property type="entry name" value="NITRILASE-RELATED"/>
    <property type="match status" value="1"/>
</dbReference>
<dbReference type="Pfam" id="PF00753">
    <property type="entry name" value="Lactamase_B"/>
    <property type="match status" value="1"/>
</dbReference>
<name>A0ABQ6KCN9_ASPOZ</name>
<dbReference type="Gene3D" id="3.60.110.10">
    <property type="entry name" value="Carbon-nitrogen hydrolase"/>
    <property type="match status" value="1"/>
</dbReference>
<gene>
    <name evidence="2" type="ORF">Aory05_000169500</name>
</gene>